<dbReference type="InterPro" id="IPR009078">
    <property type="entry name" value="Ferritin-like_SF"/>
</dbReference>
<evidence type="ECO:0000256" key="4">
    <source>
        <dbReference type="ARBA" id="ARBA00022617"/>
    </source>
</evidence>
<dbReference type="PATRIC" id="fig|1029756.8.peg.3091"/>
<accession>V5SET9</accession>
<gene>
    <name evidence="11" type="ORF">W911_14840</name>
</gene>
<dbReference type="PIRSF" id="PIRSF002560">
    <property type="entry name" value="Bacterioferritin"/>
    <property type="match status" value="1"/>
</dbReference>
<dbReference type="PRINTS" id="PR00601">
    <property type="entry name" value="BACFERRITIN"/>
</dbReference>
<reference evidence="11 12" key="1">
    <citation type="journal article" date="2014" name="Genome Announc.">
        <title>Complete Genome Sequence of Hyphomicrobium nitrativorans Strain NL23, a Denitrifying Bacterium Isolated from Biofilm of a Methanol-Fed Denitrification System Treating Seawater at the Montreal Biodome.</title>
        <authorList>
            <person name="Martineau C."/>
            <person name="Villeneuve C."/>
            <person name="Mauffrey F."/>
            <person name="Villemur R."/>
        </authorList>
    </citation>
    <scope>NUCLEOTIDE SEQUENCE [LARGE SCALE GENOMIC DNA]</scope>
    <source>
        <strain evidence="11">NL23</strain>
    </source>
</reference>
<dbReference type="HOGENOM" id="CLU_104506_2_0_5"/>
<dbReference type="GO" id="GO:0004322">
    <property type="term" value="F:ferroxidase activity"/>
    <property type="evidence" value="ECO:0007669"/>
    <property type="project" value="UniProtKB-EC"/>
</dbReference>
<evidence type="ECO:0000259" key="10">
    <source>
        <dbReference type="PROSITE" id="PS50905"/>
    </source>
</evidence>
<dbReference type="AlphaFoldDB" id="V5SET9"/>
<keyword evidence="3 7" id="KW-0409">Iron storage</keyword>
<name>V5SET9_9HYPH</name>
<evidence type="ECO:0000256" key="6">
    <source>
        <dbReference type="ARBA" id="ARBA00023004"/>
    </source>
</evidence>
<dbReference type="GO" id="GO:0005829">
    <property type="term" value="C:cytosol"/>
    <property type="evidence" value="ECO:0007669"/>
    <property type="project" value="TreeGrafter"/>
</dbReference>
<dbReference type="STRING" id="1029756.W911_14840"/>
<dbReference type="PANTHER" id="PTHR30295">
    <property type="entry name" value="BACTERIOFERRITIN"/>
    <property type="match status" value="1"/>
</dbReference>
<sequence length="163" mass="18780">MQGKSEVIEILNEALKLELGAVNQYWLHYRLLENWGFTKLAKKERAESIEEMQHADRLVERIIFLEGHPNLQYVAPLMIGENLTEVLECDLKGEKIAHETYIRGRDICRAAKDYVTMALFEDLIKDEEGHIDFIDTQLDLISRIGIENYGLLQADPANEVEGH</sequence>
<comment type="cofactor">
    <cofactor evidence="1">
        <name>heme b</name>
        <dbReference type="ChEBI" id="CHEBI:60344"/>
    </cofactor>
</comment>
<feature type="binding site" evidence="8">
    <location>
        <position position="51"/>
    </location>
    <ligand>
        <name>Fe cation</name>
        <dbReference type="ChEBI" id="CHEBI:24875"/>
        <label>2</label>
    </ligand>
</feature>
<dbReference type="CDD" id="cd00907">
    <property type="entry name" value="Bacterioferritin"/>
    <property type="match status" value="1"/>
</dbReference>
<feature type="binding site" evidence="8">
    <location>
        <position position="54"/>
    </location>
    <ligand>
        <name>Fe cation</name>
        <dbReference type="ChEBI" id="CHEBI:24875"/>
        <label>1</label>
    </ligand>
</feature>
<dbReference type="PROSITE" id="PS00549">
    <property type="entry name" value="BACTERIOFERRITIN"/>
    <property type="match status" value="1"/>
</dbReference>
<dbReference type="EMBL" id="CP006912">
    <property type="protein sequence ID" value="AHB49376.1"/>
    <property type="molecule type" value="Genomic_DNA"/>
</dbReference>
<keyword evidence="5 7" id="KW-0479">Metal-binding</keyword>
<evidence type="ECO:0000313" key="11">
    <source>
        <dbReference type="EMBL" id="AHB49376.1"/>
    </source>
</evidence>
<dbReference type="InterPro" id="IPR012347">
    <property type="entry name" value="Ferritin-like"/>
</dbReference>
<dbReference type="SUPFAM" id="SSF47240">
    <property type="entry name" value="Ferritin-like"/>
    <property type="match status" value="1"/>
</dbReference>
<dbReference type="Gene3D" id="1.20.1260.10">
    <property type="match status" value="1"/>
</dbReference>
<dbReference type="OrthoDB" id="9800505at2"/>
<dbReference type="InterPro" id="IPR002024">
    <property type="entry name" value="Bacterioferritin"/>
</dbReference>
<dbReference type="NCBIfam" id="TIGR00754">
    <property type="entry name" value="bfr"/>
    <property type="match status" value="1"/>
</dbReference>
<dbReference type="GO" id="GO:0006879">
    <property type="term" value="P:intracellular iron ion homeostasis"/>
    <property type="evidence" value="ECO:0007669"/>
    <property type="project" value="UniProtKB-KW"/>
</dbReference>
<dbReference type="KEGG" id="hni:W911_14840"/>
<dbReference type="Proteomes" id="UP000018542">
    <property type="component" value="Chromosome"/>
</dbReference>
<protein>
    <recommendedName>
        <fullName evidence="7 9">Bacterioferritin</fullName>
        <ecNumber evidence="7">1.16.3.1</ecNumber>
    </recommendedName>
</protein>
<feature type="binding site" evidence="8">
    <location>
        <position position="94"/>
    </location>
    <ligand>
        <name>Fe cation</name>
        <dbReference type="ChEBI" id="CHEBI:24875"/>
        <label>2</label>
    </ligand>
</feature>
<evidence type="ECO:0000256" key="7">
    <source>
        <dbReference type="PIRNR" id="PIRNR002560"/>
    </source>
</evidence>
<dbReference type="GO" id="GO:0020037">
    <property type="term" value="F:heme binding"/>
    <property type="evidence" value="ECO:0007669"/>
    <property type="project" value="TreeGrafter"/>
</dbReference>
<feature type="binding site" evidence="8">
    <location>
        <position position="127"/>
    </location>
    <ligand>
        <name>Fe cation</name>
        <dbReference type="ChEBI" id="CHEBI:24875"/>
        <label>2</label>
    </ligand>
</feature>
<evidence type="ECO:0000313" key="12">
    <source>
        <dbReference type="Proteomes" id="UP000018542"/>
    </source>
</evidence>
<feature type="binding site" evidence="8">
    <location>
        <position position="127"/>
    </location>
    <ligand>
        <name>Fe cation</name>
        <dbReference type="ChEBI" id="CHEBI:24875"/>
        <label>1</label>
    </ligand>
</feature>
<dbReference type="GO" id="GO:0006826">
    <property type="term" value="P:iron ion transport"/>
    <property type="evidence" value="ECO:0007669"/>
    <property type="project" value="InterPro"/>
</dbReference>
<dbReference type="InterPro" id="IPR009040">
    <property type="entry name" value="Ferritin-like_diiron"/>
</dbReference>
<evidence type="ECO:0000256" key="3">
    <source>
        <dbReference type="ARBA" id="ARBA00022434"/>
    </source>
</evidence>
<feature type="binding site" evidence="8">
    <location>
        <position position="50"/>
    </location>
    <ligand>
        <name>Fe cation</name>
        <dbReference type="ChEBI" id="CHEBI:24875"/>
        <label>3</label>
    </ligand>
</feature>
<dbReference type="PROSITE" id="PS50905">
    <property type="entry name" value="FERRITIN_LIKE"/>
    <property type="match status" value="1"/>
</dbReference>
<evidence type="ECO:0000256" key="5">
    <source>
        <dbReference type="ARBA" id="ARBA00022723"/>
    </source>
</evidence>
<keyword evidence="6 7" id="KW-0408">Iron</keyword>
<feature type="binding site" description="axial binding residue" evidence="8">
    <location>
        <position position="52"/>
    </location>
    <ligand>
        <name>heme b</name>
        <dbReference type="ChEBI" id="CHEBI:60344"/>
        <note>ligand shared between dimeric partners</note>
    </ligand>
    <ligandPart>
        <name>Fe</name>
        <dbReference type="ChEBI" id="CHEBI:18248"/>
    </ligandPart>
</feature>
<dbReference type="RefSeq" id="WP_023788275.1">
    <property type="nucleotide sequence ID" value="NC_022997.1"/>
</dbReference>
<evidence type="ECO:0000256" key="9">
    <source>
        <dbReference type="RuleBase" id="RU000623"/>
    </source>
</evidence>
<dbReference type="GO" id="GO:0008199">
    <property type="term" value="F:ferric iron binding"/>
    <property type="evidence" value="ECO:0007669"/>
    <property type="project" value="InterPro"/>
</dbReference>
<dbReference type="InterPro" id="IPR008331">
    <property type="entry name" value="Ferritin_DPS_dom"/>
</dbReference>
<feature type="binding site" evidence="8">
    <location>
        <position position="18"/>
    </location>
    <ligand>
        <name>Fe cation</name>
        <dbReference type="ChEBI" id="CHEBI:24875"/>
        <label>1</label>
    </ligand>
</feature>
<dbReference type="PANTHER" id="PTHR30295:SF0">
    <property type="entry name" value="BACTERIOFERRITIN"/>
    <property type="match status" value="1"/>
</dbReference>
<evidence type="ECO:0000256" key="8">
    <source>
        <dbReference type="PIRSR" id="PIRSR002560-1"/>
    </source>
</evidence>
<feature type="binding site" evidence="8">
    <location>
        <position position="130"/>
    </location>
    <ligand>
        <name>Fe cation</name>
        <dbReference type="ChEBI" id="CHEBI:24875"/>
        <label>2</label>
    </ligand>
</feature>
<comment type="catalytic activity">
    <reaction evidence="7">
        <text>4 Fe(2+) + O2 + 4 H(+) = 4 Fe(3+) + 2 H2O</text>
        <dbReference type="Rhea" id="RHEA:11148"/>
        <dbReference type="ChEBI" id="CHEBI:15377"/>
        <dbReference type="ChEBI" id="CHEBI:15378"/>
        <dbReference type="ChEBI" id="CHEBI:15379"/>
        <dbReference type="ChEBI" id="CHEBI:29033"/>
        <dbReference type="ChEBI" id="CHEBI:29034"/>
        <dbReference type="EC" id="1.16.3.1"/>
    </reaction>
</comment>
<dbReference type="EC" id="1.16.3.1" evidence="7"/>
<dbReference type="Pfam" id="PF00210">
    <property type="entry name" value="Ferritin"/>
    <property type="match status" value="1"/>
</dbReference>
<keyword evidence="4 9" id="KW-0349">Heme</keyword>
<feature type="binding site" evidence="8">
    <location>
        <position position="51"/>
    </location>
    <ligand>
        <name>Fe cation</name>
        <dbReference type="ChEBI" id="CHEBI:24875"/>
        <label>1</label>
    </ligand>
</feature>
<proteinExistence type="inferred from homology"/>
<evidence type="ECO:0000256" key="2">
    <source>
        <dbReference type="ARBA" id="ARBA00008093"/>
    </source>
</evidence>
<evidence type="ECO:0000256" key="1">
    <source>
        <dbReference type="ARBA" id="ARBA00001970"/>
    </source>
</evidence>
<comment type="similarity">
    <text evidence="2 7 9">Belongs to the bacterioferritin family.</text>
</comment>
<keyword evidence="12" id="KW-1185">Reference proteome</keyword>
<feature type="domain" description="Ferritin-like diiron" evidence="10">
    <location>
        <begin position="1"/>
        <end position="145"/>
    </location>
</feature>
<organism evidence="11 12">
    <name type="scientific">Hyphomicrobium nitrativorans NL23</name>
    <dbReference type="NCBI Taxonomy" id="1029756"/>
    <lineage>
        <taxon>Bacteria</taxon>
        <taxon>Pseudomonadati</taxon>
        <taxon>Pseudomonadota</taxon>
        <taxon>Alphaproteobacteria</taxon>
        <taxon>Hyphomicrobiales</taxon>
        <taxon>Hyphomicrobiaceae</taxon>
        <taxon>Hyphomicrobium</taxon>
    </lineage>
</organism>
<comment type="function">
    <text evidence="7">Iron-storage protein, whose ferroxidase center binds Fe(2+), oxidizes it using dioxygen to Fe(3+), and participates in the subsequent Fe(3+) oxide mineral core formation within the central cavity of the BFR protein shell.</text>
</comment>